<dbReference type="AlphaFoldDB" id="A0A392W4X5"/>
<feature type="non-terminal residue" evidence="2">
    <location>
        <position position="28"/>
    </location>
</feature>
<evidence type="ECO:0000313" key="2">
    <source>
        <dbReference type="EMBL" id="MCI94803.1"/>
    </source>
</evidence>
<reference evidence="2 3" key="1">
    <citation type="journal article" date="2018" name="Front. Plant Sci.">
        <title>Red Clover (Trifolium pratense) and Zigzag Clover (T. medium) - A Picture of Genomic Similarities and Differences.</title>
        <authorList>
            <person name="Dluhosova J."/>
            <person name="Istvanek J."/>
            <person name="Nedelnik J."/>
            <person name="Repkova J."/>
        </authorList>
    </citation>
    <scope>NUCLEOTIDE SEQUENCE [LARGE SCALE GENOMIC DNA]</scope>
    <source>
        <strain evidence="3">cv. 10/8</strain>
        <tissue evidence="2">Leaf</tissue>
    </source>
</reference>
<evidence type="ECO:0000313" key="3">
    <source>
        <dbReference type="Proteomes" id="UP000265520"/>
    </source>
</evidence>
<keyword evidence="3" id="KW-1185">Reference proteome</keyword>
<feature type="region of interest" description="Disordered" evidence="1">
    <location>
        <begin position="1"/>
        <end position="28"/>
    </location>
</feature>
<evidence type="ECO:0000256" key="1">
    <source>
        <dbReference type="SAM" id="MobiDB-lite"/>
    </source>
</evidence>
<organism evidence="2 3">
    <name type="scientific">Trifolium medium</name>
    <dbReference type="NCBI Taxonomy" id="97028"/>
    <lineage>
        <taxon>Eukaryota</taxon>
        <taxon>Viridiplantae</taxon>
        <taxon>Streptophyta</taxon>
        <taxon>Embryophyta</taxon>
        <taxon>Tracheophyta</taxon>
        <taxon>Spermatophyta</taxon>
        <taxon>Magnoliopsida</taxon>
        <taxon>eudicotyledons</taxon>
        <taxon>Gunneridae</taxon>
        <taxon>Pentapetalae</taxon>
        <taxon>rosids</taxon>
        <taxon>fabids</taxon>
        <taxon>Fabales</taxon>
        <taxon>Fabaceae</taxon>
        <taxon>Papilionoideae</taxon>
        <taxon>50 kb inversion clade</taxon>
        <taxon>NPAAA clade</taxon>
        <taxon>Hologalegina</taxon>
        <taxon>IRL clade</taxon>
        <taxon>Trifolieae</taxon>
        <taxon>Trifolium</taxon>
    </lineage>
</organism>
<feature type="compositionally biased region" description="Basic and acidic residues" evidence="1">
    <location>
        <begin position="1"/>
        <end position="14"/>
    </location>
</feature>
<comment type="caution">
    <text evidence="2">The sequence shown here is derived from an EMBL/GenBank/DDBJ whole genome shotgun (WGS) entry which is preliminary data.</text>
</comment>
<dbReference type="EMBL" id="LXQA011366911">
    <property type="protein sequence ID" value="MCI94803.1"/>
    <property type="molecule type" value="Genomic_DNA"/>
</dbReference>
<name>A0A392W4X5_9FABA</name>
<accession>A0A392W4X5</accession>
<proteinExistence type="predicted"/>
<sequence>MAARHNIVENEKKCKSGHRSHVLTLGSQ</sequence>
<protein>
    <submittedName>
        <fullName evidence="2">Uncharacterized protein</fullName>
    </submittedName>
</protein>
<dbReference type="Proteomes" id="UP000265520">
    <property type="component" value="Unassembled WGS sequence"/>
</dbReference>